<accession>A0A480ATF0</accession>
<dbReference type="Proteomes" id="UP000301751">
    <property type="component" value="Unassembled WGS sequence"/>
</dbReference>
<evidence type="ECO:0000313" key="2">
    <source>
        <dbReference type="Proteomes" id="UP000301751"/>
    </source>
</evidence>
<name>A0A480ATF0_9BURK</name>
<gene>
    <name evidence="1" type="ORF">AQPW35_20860</name>
</gene>
<keyword evidence="2" id="KW-1185">Reference proteome</keyword>
<protein>
    <submittedName>
        <fullName evidence="1">Uncharacterized protein</fullName>
    </submittedName>
</protein>
<reference evidence="2" key="1">
    <citation type="submission" date="2019-03" db="EMBL/GenBank/DDBJ databases">
        <title>Aquabacterium pictum sp.nov., the first bacteriochlorophyll a-containing freshwater bacterium in the genus Aquabacterium of the class Betaproteobacteria.</title>
        <authorList>
            <person name="Hirose S."/>
            <person name="Tank M."/>
            <person name="Hara E."/>
            <person name="Tamaki H."/>
            <person name="Takaichi S."/>
            <person name="Haruta S."/>
            <person name="Hanada S."/>
        </authorList>
    </citation>
    <scope>NUCLEOTIDE SEQUENCE [LARGE SCALE GENOMIC DNA]</scope>
    <source>
        <strain evidence="2">W35</strain>
    </source>
</reference>
<evidence type="ECO:0000313" key="1">
    <source>
        <dbReference type="EMBL" id="GCL63005.1"/>
    </source>
</evidence>
<comment type="caution">
    <text evidence="1">The sequence shown here is derived from an EMBL/GenBank/DDBJ whole genome shotgun (WGS) entry which is preliminary data.</text>
</comment>
<dbReference type="AlphaFoldDB" id="A0A480ATF0"/>
<dbReference type="EMBL" id="BJCL01000004">
    <property type="protein sequence ID" value="GCL63005.1"/>
    <property type="molecule type" value="Genomic_DNA"/>
</dbReference>
<organism evidence="1 2">
    <name type="scientific">Pseudaquabacterium pictum</name>
    <dbReference type="NCBI Taxonomy" id="2315236"/>
    <lineage>
        <taxon>Bacteria</taxon>
        <taxon>Pseudomonadati</taxon>
        <taxon>Pseudomonadota</taxon>
        <taxon>Betaproteobacteria</taxon>
        <taxon>Burkholderiales</taxon>
        <taxon>Sphaerotilaceae</taxon>
        <taxon>Pseudaquabacterium</taxon>
    </lineage>
</organism>
<proteinExistence type="predicted"/>
<sequence>MPPIGARRMPPPPLTHHQILGLVEPFTRSGRQVDLAASDRLARRLHFKPVAHAASGNTPALTETLQLECHESGNHRLTRQLRPVDGPAATLQAMGTDLARLLAQVDAVAPPQHFSAGPGWQVARSYDLVPSAHAGPPVLTFRHGEAWVDGLHFSLAVMDVKNVAGDITLRPAPGERLALPEDLLAVMGWNWVRLVPATDGWTSKLRLRGRGPGRTQAAERALDQAARHLAQVLATPPAAFHSRWRAARWGVVLRRSIPTLTAVGLVVGALLLPHITGNELSGVWMALHYLPIAILALSFTMQELARFEIPPLPRRLKAAHWRSGPAAALAPASAQ</sequence>